<dbReference type="GO" id="GO:0009693">
    <property type="term" value="P:ethylene biosynthetic process"/>
    <property type="evidence" value="ECO:0007669"/>
    <property type="project" value="UniProtKB-KW"/>
</dbReference>
<dbReference type="RefSeq" id="WP_125243506.1">
    <property type="nucleotide sequence ID" value="NZ_RSED01000008.1"/>
</dbReference>
<sequence>MHSLPIIDLSQTEGLAERIDQACRDRGFFYLVGHGVDPALRAAVFDAAQRFFALSEAEKARWHIERSGIHRGFDPIGWQALEPGQPGDLKESFYLGVDRGADDPLVKAGTPNQGPNQWPDEALVPGFRQAVQAYEQALNGLSHRLLSLMAAGLRLAPDHFEAYLHDPMPVLRLLHYPEQPPSEALLPGQLGCGAHTDWGSVTLLAQDDAGGLQVQAADGSWFDAPPVEGSFVVNLGDMMARWTNDRYRSTPHRVFNPQGRERYSIAYFFDIDYHAEVSALPGCFDDADPPRYPPTTAGQHIIEMYERTRASH</sequence>
<keyword evidence="11" id="KW-0560">Oxidoreductase</keyword>
<dbReference type="SUPFAM" id="SSF51197">
    <property type="entry name" value="Clavaminate synthase-like"/>
    <property type="match status" value="1"/>
</dbReference>
<comment type="cofactor">
    <cofactor evidence="1">
        <name>Fe(2+)</name>
        <dbReference type="ChEBI" id="CHEBI:29033"/>
    </cofactor>
</comment>
<evidence type="ECO:0000256" key="8">
    <source>
        <dbReference type="ARBA" id="ARBA00031282"/>
    </source>
</evidence>
<keyword evidence="14" id="KW-1185">Reference proteome</keyword>
<dbReference type="InterPro" id="IPR026992">
    <property type="entry name" value="DIOX_N"/>
</dbReference>
<dbReference type="AlphaFoldDB" id="A0A3R8YMX5"/>
<keyword evidence="11" id="KW-0479">Metal-binding</keyword>
<evidence type="ECO:0000256" key="5">
    <source>
        <dbReference type="ARBA" id="ARBA00019045"/>
    </source>
</evidence>
<evidence type="ECO:0000256" key="7">
    <source>
        <dbReference type="ARBA" id="ARBA00031011"/>
    </source>
</evidence>
<dbReference type="InterPro" id="IPR050231">
    <property type="entry name" value="Iron_ascorbate_oxido_reductase"/>
</dbReference>
<comment type="catalytic activity">
    <reaction evidence="9">
        <text>2-oxoglutarate + O2 + 2 H(+) = ethene + 3 CO2 + H2O</text>
        <dbReference type="Rhea" id="RHEA:31523"/>
        <dbReference type="ChEBI" id="CHEBI:15377"/>
        <dbReference type="ChEBI" id="CHEBI:15378"/>
        <dbReference type="ChEBI" id="CHEBI:15379"/>
        <dbReference type="ChEBI" id="CHEBI:16526"/>
        <dbReference type="ChEBI" id="CHEBI:16810"/>
        <dbReference type="ChEBI" id="CHEBI:18153"/>
        <dbReference type="EC" id="1.13.12.19"/>
    </reaction>
</comment>
<evidence type="ECO:0000256" key="3">
    <source>
        <dbReference type="ARBA" id="ARBA00012293"/>
    </source>
</evidence>
<dbReference type="EC" id="1.14.20.7" evidence="3"/>
<dbReference type="PRINTS" id="PR00682">
    <property type="entry name" value="IPNSYNTHASE"/>
</dbReference>
<dbReference type="Pfam" id="PF14226">
    <property type="entry name" value="DIOX_N"/>
    <property type="match status" value="1"/>
</dbReference>
<evidence type="ECO:0000256" key="9">
    <source>
        <dbReference type="ARBA" id="ARBA00047725"/>
    </source>
</evidence>
<comment type="caution">
    <text evidence="13">The sequence shown here is derived from an EMBL/GenBank/DDBJ whole genome shotgun (WGS) entry which is preliminary data.</text>
</comment>
<dbReference type="PROSITE" id="PS51471">
    <property type="entry name" value="FE2OG_OXY"/>
    <property type="match status" value="1"/>
</dbReference>
<protein>
    <recommendedName>
        <fullName evidence="5">2-oxoglutarate-dependent ethylene/succinate-forming enzyme</fullName>
        <ecNumber evidence="4">1.13.12.19</ecNumber>
        <ecNumber evidence="3">1.14.20.7</ecNumber>
    </recommendedName>
    <alternativeName>
        <fullName evidence="7">2-oxoglutarate dioxygenase (ethylene-forming)</fullName>
    </alternativeName>
    <alternativeName>
        <fullName evidence="8">2-oxoglutarate/L-arginine monooxygenase/decarboxylase (succinate-forming)</fullName>
    </alternativeName>
</protein>
<keyword evidence="11" id="KW-0408">Iron</keyword>
<comment type="pathway">
    <text evidence="2">Alkene biosynthesis; ethylene biosynthesis via 2-oxoglutarate.</text>
</comment>
<dbReference type="Gene3D" id="2.60.120.330">
    <property type="entry name" value="B-lactam Antibiotic, Isopenicillin N Synthase, Chain"/>
    <property type="match status" value="1"/>
</dbReference>
<dbReference type="InterPro" id="IPR044861">
    <property type="entry name" value="IPNS-like_FE2OG_OXY"/>
</dbReference>
<evidence type="ECO:0000256" key="1">
    <source>
        <dbReference type="ARBA" id="ARBA00001954"/>
    </source>
</evidence>
<name>A0A3R8YMX5_9BURK</name>
<evidence type="ECO:0000256" key="11">
    <source>
        <dbReference type="RuleBase" id="RU003682"/>
    </source>
</evidence>
<keyword evidence="6" id="KW-0266">Ethylene biosynthesis</keyword>
<feature type="domain" description="Fe2OG dioxygenase" evidence="12">
    <location>
        <begin position="166"/>
        <end position="271"/>
    </location>
</feature>
<dbReference type="Pfam" id="PF03171">
    <property type="entry name" value="2OG-FeII_Oxy"/>
    <property type="match status" value="1"/>
</dbReference>
<evidence type="ECO:0000256" key="6">
    <source>
        <dbReference type="ARBA" id="ARBA00022666"/>
    </source>
</evidence>
<reference evidence="13 14" key="1">
    <citation type="submission" date="2018-12" db="EMBL/GenBank/DDBJ databases">
        <title>The whole draft genome of Aquabacterium sp. SJQ9.</title>
        <authorList>
            <person name="Sun L."/>
            <person name="Gao X."/>
            <person name="Chen W."/>
            <person name="Huang K."/>
        </authorList>
    </citation>
    <scope>NUCLEOTIDE SEQUENCE [LARGE SCALE GENOMIC DNA]</scope>
    <source>
        <strain evidence="13 14">SJQ9</strain>
    </source>
</reference>
<dbReference type="InterPro" id="IPR005123">
    <property type="entry name" value="Oxoglu/Fe-dep_dioxygenase_dom"/>
</dbReference>
<evidence type="ECO:0000259" key="12">
    <source>
        <dbReference type="PROSITE" id="PS51471"/>
    </source>
</evidence>
<dbReference type="EMBL" id="RSED01000008">
    <property type="protein sequence ID" value="RRS04102.1"/>
    <property type="molecule type" value="Genomic_DNA"/>
</dbReference>
<dbReference type="Proteomes" id="UP000269265">
    <property type="component" value="Unassembled WGS sequence"/>
</dbReference>
<dbReference type="OrthoDB" id="21825at2"/>
<gene>
    <name evidence="13" type="ORF">EIP75_12020</name>
</gene>
<proteinExistence type="inferred from homology"/>
<evidence type="ECO:0000256" key="2">
    <source>
        <dbReference type="ARBA" id="ARBA00004767"/>
    </source>
</evidence>
<comment type="similarity">
    <text evidence="11">Belongs to the iron/ascorbate-dependent oxidoreductase family.</text>
</comment>
<evidence type="ECO:0000256" key="4">
    <source>
        <dbReference type="ARBA" id="ARBA00012531"/>
    </source>
</evidence>
<accession>A0A3R8YMX5</accession>
<comment type="catalytic activity">
    <reaction evidence="10">
        <text>L-arginine + 2-oxoglutarate + O2 = guanidine + L-glutamate 5-semialdehyde + succinate + CO2</text>
        <dbReference type="Rhea" id="RHEA:31535"/>
        <dbReference type="ChEBI" id="CHEBI:15379"/>
        <dbReference type="ChEBI" id="CHEBI:16526"/>
        <dbReference type="ChEBI" id="CHEBI:16810"/>
        <dbReference type="ChEBI" id="CHEBI:30031"/>
        <dbReference type="ChEBI" id="CHEBI:30087"/>
        <dbReference type="ChEBI" id="CHEBI:32682"/>
        <dbReference type="ChEBI" id="CHEBI:58066"/>
        <dbReference type="EC" id="1.14.20.7"/>
    </reaction>
</comment>
<dbReference type="PANTHER" id="PTHR47990">
    <property type="entry name" value="2-OXOGLUTARATE (2OG) AND FE(II)-DEPENDENT OXYGENASE SUPERFAMILY PROTEIN-RELATED"/>
    <property type="match status" value="1"/>
</dbReference>
<dbReference type="EC" id="1.13.12.19" evidence="4"/>
<evidence type="ECO:0000313" key="14">
    <source>
        <dbReference type="Proteomes" id="UP000269265"/>
    </source>
</evidence>
<evidence type="ECO:0000256" key="10">
    <source>
        <dbReference type="ARBA" id="ARBA00049359"/>
    </source>
</evidence>
<dbReference type="GO" id="GO:0046872">
    <property type="term" value="F:metal ion binding"/>
    <property type="evidence" value="ECO:0007669"/>
    <property type="project" value="UniProtKB-KW"/>
</dbReference>
<evidence type="ECO:0000313" key="13">
    <source>
        <dbReference type="EMBL" id="RRS04102.1"/>
    </source>
</evidence>
<dbReference type="GO" id="GO:0102276">
    <property type="term" value="F:2-oxoglutarate oxygenase/decarboxylase (ethylene-forming) activity"/>
    <property type="evidence" value="ECO:0007669"/>
    <property type="project" value="UniProtKB-EC"/>
</dbReference>
<organism evidence="13 14">
    <name type="scientific">Aquabacterium soli</name>
    <dbReference type="NCBI Taxonomy" id="2493092"/>
    <lineage>
        <taxon>Bacteria</taxon>
        <taxon>Pseudomonadati</taxon>
        <taxon>Pseudomonadota</taxon>
        <taxon>Betaproteobacteria</taxon>
        <taxon>Burkholderiales</taxon>
        <taxon>Aquabacterium</taxon>
    </lineage>
</organism>
<dbReference type="InterPro" id="IPR027443">
    <property type="entry name" value="IPNS-like_sf"/>
</dbReference>